<protein>
    <submittedName>
        <fullName evidence="2">Uncharacterized protein</fullName>
    </submittedName>
</protein>
<evidence type="ECO:0000313" key="3">
    <source>
        <dbReference type="Proteomes" id="UP000784294"/>
    </source>
</evidence>
<gene>
    <name evidence="2" type="ORF">PXEA_LOCUS20642</name>
</gene>
<evidence type="ECO:0000256" key="1">
    <source>
        <dbReference type="SAM" id="MobiDB-lite"/>
    </source>
</evidence>
<dbReference type="Proteomes" id="UP000784294">
    <property type="component" value="Unassembled WGS sequence"/>
</dbReference>
<organism evidence="2 3">
    <name type="scientific">Protopolystoma xenopodis</name>
    <dbReference type="NCBI Taxonomy" id="117903"/>
    <lineage>
        <taxon>Eukaryota</taxon>
        <taxon>Metazoa</taxon>
        <taxon>Spiralia</taxon>
        <taxon>Lophotrochozoa</taxon>
        <taxon>Platyhelminthes</taxon>
        <taxon>Monogenea</taxon>
        <taxon>Polyopisthocotylea</taxon>
        <taxon>Polystomatidea</taxon>
        <taxon>Polystomatidae</taxon>
        <taxon>Protopolystoma</taxon>
    </lineage>
</organism>
<evidence type="ECO:0000313" key="2">
    <source>
        <dbReference type="EMBL" id="VEL27202.1"/>
    </source>
</evidence>
<accession>A0A3S5AWP0</accession>
<sequence>MCLLFPGSTPSLVAVTHSGLNSEELYLFSLPAAAAASAAINSASSVGTTSAVTGAEPELLLSVPLPPGGSSCGLELTFAYQTIQTANSSGNQPGVSFQRIYLLSLRLSDGTFFSYLLQFLAQQQLRHLETIFAAAQPLLCPAMPVPLLTQTNSTESALKSKSFAGTTGSEGQQSSFLTPISSEKPNQARLFTQNQQDQFQSSQSTLFQQQQQQTTMTSSTASLSDGLVATTASTFDSAVGEQTLEPFDS</sequence>
<comment type="caution">
    <text evidence="2">The sequence shown here is derived from an EMBL/GenBank/DDBJ whole genome shotgun (WGS) entry which is preliminary data.</text>
</comment>
<dbReference type="EMBL" id="CAAALY010085602">
    <property type="protein sequence ID" value="VEL27202.1"/>
    <property type="molecule type" value="Genomic_DNA"/>
</dbReference>
<name>A0A3S5AWP0_9PLAT</name>
<dbReference type="AlphaFoldDB" id="A0A3S5AWP0"/>
<keyword evidence="3" id="KW-1185">Reference proteome</keyword>
<proteinExistence type="predicted"/>
<feature type="region of interest" description="Disordered" evidence="1">
    <location>
        <begin position="202"/>
        <end position="222"/>
    </location>
</feature>
<reference evidence="2" key="1">
    <citation type="submission" date="2018-11" db="EMBL/GenBank/DDBJ databases">
        <authorList>
            <consortium name="Pathogen Informatics"/>
        </authorList>
    </citation>
    <scope>NUCLEOTIDE SEQUENCE</scope>
</reference>